<comment type="similarity">
    <text evidence="1">Belongs to the ATP-dependent AMP-binding enzyme family.</text>
</comment>
<reference evidence="4 5" key="1">
    <citation type="submission" date="2019-06" db="EMBL/GenBank/DDBJ databases">
        <title>Draft genome sequence of the filamentous fungus Phialemoniopsis curvata isolated from diesel fuel.</title>
        <authorList>
            <person name="Varaljay V.A."/>
            <person name="Lyon W.J."/>
            <person name="Crouch A.L."/>
            <person name="Drake C.E."/>
            <person name="Hollomon J.M."/>
            <person name="Nadeau L.J."/>
            <person name="Nunn H.S."/>
            <person name="Stevenson B.S."/>
            <person name="Bojanowski C.L."/>
            <person name="Crookes-Goodson W.J."/>
        </authorList>
    </citation>
    <scope>NUCLEOTIDE SEQUENCE [LARGE SCALE GENOMIC DNA]</scope>
    <source>
        <strain evidence="4 5">D216</strain>
    </source>
</reference>
<dbReference type="Gene3D" id="3.40.50.12780">
    <property type="entry name" value="N-terminal domain of ligase-like"/>
    <property type="match status" value="1"/>
</dbReference>
<protein>
    <recommendedName>
        <fullName evidence="6">4-coumarate--CoA ligase</fullName>
    </recommendedName>
</protein>
<dbReference type="SUPFAM" id="SSF56801">
    <property type="entry name" value="Acetyl-CoA synthetase-like"/>
    <property type="match status" value="1"/>
</dbReference>
<evidence type="ECO:0000259" key="3">
    <source>
        <dbReference type="Pfam" id="PF13193"/>
    </source>
</evidence>
<gene>
    <name evidence="4" type="ORF">E0L32_003945</name>
</gene>
<evidence type="ECO:0000259" key="2">
    <source>
        <dbReference type="Pfam" id="PF00501"/>
    </source>
</evidence>
<evidence type="ECO:0000256" key="1">
    <source>
        <dbReference type="ARBA" id="ARBA00006432"/>
    </source>
</evidence>
<dbReference type="InterPro" id="IPR000873">
    <property type="entry name" value="AMP-dep_synth/lig_dom"/>
</dbReference>
<dbReference type="Proteomes" id="UP000319257">
    <property type="component" value="Unassembled WGS sequence"/>
</dbReference>
<name>A0A507BAP7_9PEZI</name>
<evidence type="ECO:0000313" key="5">
    <source>
        <dbReference type="Proteomes" id="UP000319257"/>
    </source>
</evidence>
<proteinExistence type="inferred from homology"/>
<dbReference type="InParanoid" id="A0A507BAP7"/>
<dbReference type="Gene3D" id="3.30.300.30">
    <property type="match status" value="1"/>
</dbReference>
<dbReference type="PROSITE" id="PS00455">
    <property type="entry name" value="AMP_BINDING"/>
    <property type="match status" value="1"/>
</dbReference>
<dbReference type="InterPro" id="IPR020845">
    <property type="entry name" value="AMP-binding_CS"/>
</dbReference>
<dbReference type="InterPro" id="IPR045851">
    <property type="entry name" value="AMP-bd_C_sf"/>
</dbReference>
<dbReference type="AlphaFoldDB" id="A0A507BAP7"/>
<dbReference type="GeneID" id="41971392"/>
<dbReference type="Pfam" id="PF13193">
    <property type="entry name" value="AMP-binding_C"/>
    <property type="match status" value="1"/>
</dbReference>
<feature type="domain" description="AMP-binding enzyme C-terminal" evidence="3">
    <location>
        <begin position="478"/>
        <end position="559"/>
    </location>
</feature>
<dbReference type="FunFam" id="3.30.300.30:FF:000007">
    <property type="entry name" value="4-coumarate--CoA ligase 2"/>
    <property type="match status" value="1"/>
</dbReference>
<feature type="domain" description="AMP-dependent synthetase/ligase" evidence="2">
    <location>
        <begin position="47"/>
        <end position="420"/>
    </location>
</feature>
<dbReference type="PANTHER" id="PTHR24096:SF422">
    <property type="entry name" value="BCDNA.GH02901"/>
    <property type="match status" value="1"/>
</dbReference>
<dbReference type="PANTHER" id="PTHR24096">
    <property type="entry name" value="LONG-CHAIN-FATTY-ACID--COA LIGASE"/>
    <property type="match status" value="1"/>
</dbReference>
<accession>A0A507BAP7</accession>
<dbReference type="GO" id="GO:0016405">
    <property type="term" value="F:CoA-ligase activity"/>
    <property type="evidence" value="ECO:0007669"/>
    <property type="project" value="TreeGrafter"/>
</dbReference>
<dbReference type="CDD" id="cd05911">
    <property type="entry name" value="Firefly_Luc_like"/>
    <property type="match status" value="1"/>
</dbReference>
<dbReference type="RefSeq" id="XP_030998007.1">
    <property type="nucleotide sequence ID" value="XM_031138300.1"/>
</dbReference>
<dbReference type="Pfam" id="PF00501">
    <property type="entry name" value="AMP-binding"/>
    <property type="match status" value="1"/>
</dbReference>
<keyword evidence="5" id="KW-1185">Reference proteome</keyword>
<dbReference type="InterPro" id="IPR042099">
    <property type="entry name" value="ANL_N_sf"/>
</dbReference>
<organism evidence="4 5">
    <name type="scientific">Thyridium curvatum</name>
    <dbReference type="NCBI Taxonomy" id="1093900"/>
    <lineage>
        <taxon>Eukaryota</taxon>
        <taxon>Fungi</taxon>
        <taxon>Dikarya</taxon>
        <taxon>Ascomycota</taxon>
        <taxon>Pezizomycotina</taxon>
        <taxon>Sordariomycetes</taxon>
        <taxon>Sordariomycetidae</taxon>
        <taxon>Thyridiales</taxon>
        <taxon>Thyridiaceae</taxon>
        <taxon>Thyridium</taxon>
    </lineage>
</organism>
<sequence>MVFSAPSWVPPMPHVPDTSIFEFMFDEKYGRASFDTSLPPYICGVSGTVVSARELKTRVESLARGLASELGWKVNEGSALDKVVGIFALNTIDIPTLTWAVHRLNGVCAPVNSAFTAAELAHHLNAAGAKVIITVLPLVKVAQEAAKKIGIPEYRIYICDMPGPNGLDALGDHARFTTIGDLMKKGTTMPDIETLQWNPGRSKQQVAFLSHSSGTSGPPKIAMITHANIIANVIQMTLFEQKGRGGPSIRETVLGILPHSHIYGVVMISHLSTFRGDSIIVLPKFDMAMLLESVTRYKIKALNLVPPIIVAMSKNIGLLQQYDLSSVCTVVSGGAPLSQETIARFDAAYPHWIFRQAYGLTEVAACACHTSAHDPWQGSSGSVVTGCEVKLVAKDGKEIVAQNTAGEIWVKSPSNILGYLGDHAATKETFHEDGDERWLKTGDIGLFKQSSSNTEHIFIVDRVKELIKVKGFQVVPAELENVLLTHPSVVDCAVIGVPDSHRGEAPRAYVQRSKGTMGGPEDTLAEELDLFMKGRLARYKWLRGGIVFVDSIPKSPSGKILRRILRRQAAAEGVATAKL</sequence>
<dbReference type="EMBL" id="SKBQ01000018">
    <property type="protein sequence ID" value="TPX16296.1"/>
    <property type="molecule type" value="Genomic_DNA"/>
</dbReference>
<evidence type="ECO:0008006" key="6">
    <source>
        <dbReference type="Google" id="ProtNLM"/>
    </source>
</evidence>
<comment type="caution">
    <text evidence="4">The sequence shown here is derived from an EMBL/GenBank/DDBJ whole genome shotgun (WGS) entry which is preliminary data.</text>
</comment>
<dbReference type="STRING" id="1093900.A0A507BAP7"/>
<dbReference type="OrthoDB" id="6509636at2759"/>
<evidence type="ECO:0000313" key="4">
    <source>
        <dbReference type="EMBL" id="TPX16296.1"/>
    </source>
</evidence>
<dbReference type="InterPro" id="IPR025110">
    <property type="entry name" value="AMP-bd_C"/>
</dbReference>